<comment type="caution">
    <text evidence="1">The sequence shown here is derived from an EMBL/GenBank/DDBJ whole genome shotgun (WGS) entry which is preliminary data.</text>
</comment>
<dbReference type="EMBL" id="BMAW01066305">
    <property type="protein sequence ID" value="GFT54454.1"/>
    <property type="molecule type" value="Genomic_DNA"/>
</dbReference>
<name>A0A8X6P6S7_NEPPI</name>
<reference evidence="1" key="1">
    <citation type="submission" date="2020-08" db="EMBL/GenBank/DDBJ databases">
        <title>Multicomponent nature underlies the extraordinary mechanical properties of spider dragline silk.</title>
        <authorList>
            <person name="Kono N."/>
            <person name="Nakamura H."/>
            <person name="Mori M."/>
            <person name="Yoshida Y."/>
            <person name="Ohtoshi R."/>
            <person name="Malay A.D."/>
            <person name="Moran D.A.P."/>
            <person name="Tomita M."/>
            <person name="Numata K."/>
            <person name="Arakawa K."/>
        </authorList>
    </citation>
    <scope>NUCLEOTIDE SEQUENCE</scope>
</reference>
<gene>
    <name evidence="1" type="ORF">NPIL_533991</name>
</gene>
<dbReference type="AlphaFoldDB" id="A0A8X6P6S7"/>
<proteinExistence type="predicted"/>
<dbReference type="Proteomes" id="UP000887013">
    <property type="component" value="Unassembled WGS sequence"/>
</dbReference>
<protein>
    <submittedName>
        <fullName evidence="1">Uncharacterized protein</fullName>
    </submittedName>
</protein>
<organism evidence="1 2">
    <name type="scientific">Nephila pilipes</name>
    <name type="common">Giant wood spider</name>
    <name type="synonym">Nephila maculata</name>
    <dbReference type="NCBI Taxonomy" id="299642"/>
    <lineage>
        <taxon>Eukaryota</taxon>
        <taxon>Metazoa</taxon>
        <taxon>Ecdysozoa</taxon>
        <taxon>Arthropoda</taxon>
        <taxon>Chelicerata</taxon>
        <taxon>Arachnida</taxon>
        <taxon>Araneae</taxon>
        <taxon>Araneomorphae</taxon>
        <taxon>Entelegynae</taxon>
        <taxon>Araneoidea</taxon>
        <taxon>Nephilidae</taxon>
        <taxon>Nephila</taxon>
    </lineage>
</organism>
<evidence type="ECO:0000313" key="1">
    <source>
        <dbReference type="EMBL" id="GFT54454.1"/>
    </source>
</evidence>
<accession>A0A8X6P6S7</accession>
<keyword evidence="2" id="KW-1185">Reference proteome</keyword>
<sequence>MMWKKSVCTSEMQNELVECVTNNPGFELSFRVSIDNFRNSEENKKKKCNYEIQDVSKRGATDYIMNSNVSANDSNESCIEIDFSYYLEEADNLMNQCKNHELAVHNGKKNIRKMM</sequence>
<evidence type="ECO:0000313" key="2">
    <source>
        <dbReference type="Proteomes" id="UP000887013"/>
    </source>
</evidence>